<name>A0A0S7WVL5_UNCT6</name>
<sequence>MGRPSKDKYYLNLAREVARRGTCIRRNFGAVIVNHDQIVSTGYSGAPRGTVNCVDIGYCPREEAKIPRGERYELCRSVHAEMNAAIHAARRDMVGATLYLAGLSADDSRPVTGTRPCKLCRRVIINAGIDRVVVAEGDRIVSYAVSDWVEEEEADTSIDDMVWEPLHPPT</sequence>
<dbReference type="PANTHER" id="PTHR11086:SF18">
    <property type="entry name" value="DEOXYCYTIDYLATE DEAMINASE"/>
    <property type="match status" value="1"/>
</dbReference>
<reference evidence="6 7" key="1">
    <citation type="journal article" date="2015" name="Microbiome">
        <title>Genomic resolution of linkages in carbon, nitrogen, and sulfur cycling among widespread estuary sediment bacteria.</title>
        <authorList>
            <person name="Baker B.J."/>
            <person name="Lazar C.S."/>
            <person name="Teske A.P."/>
            <person name="Dick G.J."/>
        </authorList>
    </citation>
    <scope>NUCLEOTIDE SEQUENCE [LARGE SCALE GENOMIC DNA]</scope>
    <source>
        <strain evidence="6">DG_24</strain>
    </source>
</reference>
<dbReference type="CDD" id="cd01286">
    <property type="entry name" value="deoxycytidylate_deaminase"/>
    <property type="match status" value="1"/>
</dbReference>
<dbReference type="PATRIC" id="fig|1703770.3.peg.2075"/>
<keyword evidence="4" id="KW-0862">Zinc</keyword>
<dbReference type="InterPro" id="IPR016193">
    <property type="entry name" value="Cytidine_deaminase-like"/>
</dbReference>
<dbReference type="STRING" id="1703770.AMJ39_01355"/>
<dbReference type="GO" id="GO:0005737">
    <property type="term" value="C:cytoplasm"/>
    <property type="evidence" value="ECO:0007669"/>
    <property type="project" value="TreeGrafter"/>
</dbReference>
<dbReference type="EMBL" id="LIZS01000005">
    <property type="protein sequence ID" value="KPJ54224.1"/>
    <property type="molecule type" value="Genomic_DNA"/>
</dbReference>
<feature type="binding site" evidence="4">
    <location>
        <position position="79"/>
    </location>
    <ligand>
        <name>Zn(2+)</name>
        <dbReference type="ChEBI" id="CHEBI:29105"/>
        <note>catalytic</note>
    </ligand>
</feature>
<dbReference type="Pfam" id="PF00383">
    <property type="entry name" value="dCMP_cyt_deam_1"/>
    <property type="match status" value="1"/>
</dbReference>
<comment type="cofactor">
    <cofactor evidence="1 4">
        <name>Zn(2+)</name>
        <dbReference type="ChEBI" id="CHEBI:29105"/>
    </cofactor>
</comment>
<dbReference type="Proteomes" id="UP000052008">
    <property type="component" value="Unassembled WGS sequence"/>
</dbReference>
<feature type="domain" description="CMP/dCMP-type deaminase" evidence="5">
    <location>
        <begin position="5"/>
        <end position="159"/>
    </location>
</feature>
<evidence type="ECO:0000256" key="2">
    <source>
        <dbReference type="ARBA" id="ARBA00022801"/>
    </source>
</evidence>
<feature type="binding site" evidence="4">
    <location>
        <position position="117"/>
    </location>
    <ligand>
        <name>Zn(2+)</name>
        <dbReference type="ChEBI" id="CHEBI:29105"/>
        <note>catalytic</note>
    </ligand>
</feature>
<organism evidence="6 7">
    <name type="scientific">candidate division TA06 bacterium DG_24</name>
    <dbReference type="NCBI Taxonomy" id="1703770"/>
    <lineage>
        <taxon>Bacteria</taxon>
        <taxon>Bacteria division TA06</taxon>
    </lineage>
</organism>
<feature type="active site" description="Proton donor" evidence="3">
    <location>
        <position position="81"/>
    </location>
</feature>
<keyword evidence="4" id="KW-0479">Metal-binding</keyword>
<comment type="caution">
    <text evidence="6">The sequence shown here is derived from an EMBL/GenBank/DDBJ whole genome shotgun (WGS) entry which is preliminary data.</text>
</comment>
<dbReference type="InterPro" id="IPR002125">
    <property type="entry name" value="CMP_dCMP_dom"/>
</dbReference>
<evidence type="ECO:0000313" key="7">
    <source>
        <dbReference type="Proteomes" id="UP000052008"/>
    </source>
</evidence>
<evidence type="ECO:0000256" key="4">
    <source>
        <dbReference type="PIRSR" id="PIRSR006019-2"/>
    </source>
</evidence>
<evidence type="ECO:0000256" key="3">
    <source>
        <dbReference type="PIRSR" id="PIRSR006019-1"/>
    </source>
</evidence>
<evidence type="ECO:0000259" key="5">
    <source>
        <dbReference type="PROSITE" id="PS51747"/>
    </source>
</evidence>
<keyword evidence="2" id="KW-0378">Hydrolase</keyword>
<accession>A0A0S7WVL5</accession>
<evidence type="ECO:0000256" key="1">
    <source>
        <dbReference type="ARBA" id="ARBA00001947"/>
    </source>
</evidence>
<gene>
    <name evidence="6" type="ORF">AMJ39_01355</name>
</gene>
<dbReference type="GO" id="GO:0004132">
    <property type="term" value="F:dCMP deaminase activity"/>
    <property type="evidence" value="ECO:0007669"/>
    <property type="project" value="InterPro"/>
</dbReference>
<dbReference type="Gene3D" id="3.40.140.10">
    <property type="entry name" value="Cytidine Deaminase, domain 2"/>
    <property type="match status" value="1"/>
</dbReference>
<dbReference type="GO" id="GO:0008270">
    <property type="term" value="F:zinc ion binding"/>
    <property type="evidence" value="ECO:0007669"/>
    <property type="project" value="InterPro"/>
</dbReference>
<dbReference type="GO" id="GO:0006220">
    <property type="term" value="P:pyrimidine nucleotide metabolic process"/>
    <property type="evidence" value="ECO:0007669"/>
    <property type="project" value="InterPro"/>
</dbReference>
<dbReference type="PROSITE" id="PS51747">
    <property type="entry name" value="CYT_DCMP_DEAMINASES_2"/>
    <property type="match status" value="1"/>
</dbReference>
<dbReference type="PIRSF" id="PIRSF006019">
    <property type="entry name" value="dCMP_deaminase"/>
    <property type="match status" value="1"/>
</dbReference>
<protein>
    <submittedName>
        <fullName evidence="6">Cytidine deaminase</fullName>
    </submittedName>
</protein>
<dbReference type="AlphaFoldDB" id="A0A0S7WVL5"/>
<feature type="binding site" evidence="4">
    <location>
        <position position="120"/>
    </location>
    <ligand>
        <name>Zn(2+)</name>
        <dbReference type="ChEBI" id="CHEBI:29105"/>
        <note>catalytic</note>
    </ligand>
</feature>
<dbReference type="InterPro" id="IPR015517">
    <property type="entry name" value="dCMP_deaminase-rel"/>
</dbReference>
<proteinExistence type="predicted"/>
<evidence type="ECO:0000313" key="6">
    <source>
        <dbReference type="EMBL" id="KPJ54224.1"/>
    </source>
</evidence>
<dbReference type="SUPFAM" id="SSF53927">
    <property type="entry name" value="Cytidine deaminase-like"/>
    <property type="match status" value="1"/>
</dbReference>
<dbReference type="InterPro" id="IPR016473">
    <property type="entry name" value="dCMP_deaminase"/>
</dbReference>
<dbReference type="InterPro" id="IPR035105">
    <property type="entry name" value="Deoxycytidylate_deaminase_dom"/>
</dbReference>
<dbReference type="PANTHER" id="PTHR11086">
    <property type="entry name" value="DEOXYCYTIDYLATE DEAMINASE-RELATED"/>
    <property type="match status" value="1"/>
</dbReference>